<protein>
    <recommendedName>
        <fullName evidence="3">Response regulatory domain-containing protein</fullName>
    </recommendedName>
</protein>
<evidence type="ECO:0000256" key="2">
    <source>
        <dbReference type="PROSITE-ProRule" id="PRU00169"/>
    </source>
</evidence>
<dbReference type="PANTHER" id="PTHR44591:SF3">
    <property type="entry name" value="RESPONSE REGULATORY DOMAIN-CONTAINING PROTEIN"/>
    <property type="match status" value="1"/>
</dbReference>
<evidence type="ECO:0000259" key="3">
    <source>
        <dbReference type="PROSITE" id="PS50110"/>
    </source>
</evidence>
<organism evidence="4 5">
    <name type="scientific">Candidatus Doudnabacteria bacterium RIFCSPHIGHO2_01_FULL_41_86</name>
    <dbReference type="NCBI Taxonomy" id="1817821"/>
    <lineage>
        <taxon>Bacteria</taxon>
        <taxon>Candidatus Doudnaibacteriota</taxon>
    </lineage>
</organism>
<accession>A0A1F5N8W4</accession>
<dbReference type="InterPro" id="IPR011006">
    <property type="entry name" value="CheY-like_superfamily"/>
</dbReference>
<feature type="domain" description="Response regulatory" evidence="3">
    <location>
        <begin position="5"/>
        <end position="118"/>
    </location>
</feature>
<evidence type="ECO:0000256" key="1">
    <source>
        <dbReference type="ARBA" id="ARBA00022553"/>
    </source>
</evidence>
<dbReference type="PROSITE" id="PS50110">
    <property type="entry name" value="RESPONSE_REGULATORY"/>
    <property type="match status" value="1"/>
</dbReference>
<dbReference type="PANTHER" id="PTHR44591">
    <property type="entry name" value="STRESS RESPONSE REGULATOR PROTEIN 1"/>
    <property type="match status" value="1"/>
</dbReference>
<evidence type="ECO:0000313" key="5">
    <source>
        <dbReference type="Proteomes" id="UP000177610"/>
    </source>
</evidence>
<sequence>MIEKKLLFVHPDYKLSGIYAKHLGTRFNVDSAHDGLTAIRRFRANPPSIVVSDYELPLLSGISFLRFVRQHPIHQAVPFIFLTTYHDNSEALGLGASDWLDTRNCSPDFLLDRIHKIHQMHAV</sequence>
<dbReference type="AlphaFoldDB" id="A0A1F5N8W4"/>
<dbReference type="InterPro" id="IPR050595">
    <property type="entry name" value="Bact_response_regulator"/>
</dbReference>
<proteinExistence type="predicted"/>
<dbReference type="CDD" id="cd00156">
    <property type="entry name" value="REC"/>
    <property type="match status" value="1"/>
</dbReference>
<dbReference type="Pfam" id="PF00072">
    <property type="entry name" value="Response_reg"/>
    <property type="match status" value="1"/>
</dbReference>
<gene>
    <name evidence="4" type="ORF">A2717_00870</name>
</gene>
<dbReference type="STRING" id="1817821.A2717_00870"/>
<dbReference type="Proteomes" id="UP000177610">
    <property type="component" value="Unassembled WGS sequence"/>
</dbReference>
<dbReference type="GO" id="GO:0000160">
    <property type="term" value="P:phosphorelay signal transduction system"/>
    <property type="evidence" value="ECO:0007669"/>
    <property type="project" value="InterPro"/>
</dbReference>
<evidence type="ECO:0000313" key="4">
    <source>
        <dbReference type="EMBL" id="OGE74069.1"/>
    </source>
</evidence>
<reference evidence="4 5" key="1">
    <citation type="journal article" date="2016" name="Nat. Commun.">
        <title>Thousands of microbial genomes shed light on interconnected biogeochemical processes in an aquifer system.</title>
        <authorList>
            <person name="Anantharaman K."/>
            <person name="Brown C.T."/>
            <person name="Hug L.A."/>
            <person name="Sharon I."/>
            <person name="Castelle C.J."/>
            <person name="Probst A.J."/>
            <person name="Thomas B.C."/>
            <person name="Singh A."/>
            <person name="Wilkins M.J."/>
            <person name="Karaoz U."/>
            <person name="Brodie E.L."/>
            <person name="Williams K.H."/>
            <person name="Hubbard S.S."/>
            <person name="Banfield J.F."/>
        </authorList>
    </citation>
    <scope>NUCLEOTIDE SEQUENCE [LARGE SCALE GENOMIC DNA]</scope>
</reference>
<dbReference type="EMBL" id="MFEH01000002">
    <property type="protein sequence ID" value="OGE74069.1"/>
    <property type="molecule type" value="Genomic_DNA"/>
</dbReference>
<dbReference type="SMART" id="SM00448">
    <property type="entry name" value="REC"/>
    <property type="match status" value="1"/>
</dbReference>
<dbReference type="InterPro" id="IPR001789">
    <property type="entry name" value="Sig_transdc_resp-reg_receiver"/>
</dbReference>
<feature type="modified residue" description="4-aspartylphosphate" evidence="2">
    <location>
        <position position="53"/>
    </location>
</feature>
<dbReference type="SUPFAM" id="SSF52172">
    <property type="entry name" value="CheY-like"/>
    <property type="match status" value="1"/>
</dbReference>
<name>A0A1F5N8W4_9BACT</name>
<keyword evidence="1 2" id="KW-0597">Phosphoprotein</keyword>
<dbReference type="Gene3D" id="3.40.50.2300">
    <property type="match status" value="1"/>
</dbReference>
<comment type="caution">
    <text evidence="4">The sequence shown here is derived from an EMBL/GenBank/DDBJ whole genome shotgun (WGS) entry which is preliminary data.</text>
</comment>